<dbReference type="Pfam" id="PF13108">
    <property type="entry name" value="DUF3969"/>
    <property type="match status" value="1"/>
</dbReference>
<dbReference type="Proteomes" id="UP000640299">
    <property type="component" value="Chromosome"/>
</dbReference>
<dbReference type="RefSeq" id="WP_025904279.1">
    <property type="nucleotide sequence ID" value="NZ_CP065795.1"/>
</dbReference>
<dbReference type="InterPro" id="IPR025083">
    <property type="entry name" value="DUF3969"/>
</dbReference>
<evidence type="ECO:0000313" key="1">
    <source>
        <dbReference type="EMBL" id="QRN92391.1"/>
    </source>
</evidence>
<protein>
    <submittedName>
        <fullName evidence="1">DUF3969 family protein</fullName>
    </submittedName>
</protein>
<reference evidence="1" key="1">
    <citation type="submission" date="2021-02" db="EMBL/GenBank/DDBJ databases">
        <title>cfr and optrA-positive Staphylococcus spp.</title>
        <authorList>
            <person name="Chen L."/>
        </authorList>
    </citation>
    <scope>NUCLEOTIDE SEQUENCE</scope>
    <source>
        <strain evidence="1">GDQ20D70P</strain>
    </source>
</reference>
<gene>
    <name evidence="1" type="ORF">JRU67_06340</name>
</gene>
<accession>A0AB37HQ07</accession>
<name>A0AB37HQ07_MAMSC</name>
<dbReference type="EMBL" id="CP069389">
    <property type="protein sequence ID" value="QRN92391.1"/>
    <property type="molecule type" value="Genomic_DNA"/>
</dbReference>
<proteinExistence type="predicted"/>
<organism evidence="1 2">
    <name type="scientific">Mammaliicoccus sciuri</name>
    <name type="common">Staphylococcus sciuri</name>
    <dbReference type="NCBI Taxonomy" id="1296"/>
    <lineage>
        <taxon>Bacteria</taxon>
        <taxon>Bacillati</taxon>
        <taxon>Bacillota</taxon>
        <taxon>Bacilli</taxon>
        <taxon>Bacillales</taxon>
        <taxon>Staphylococcaceae</taxon>
        <taxon>Mammaliicoccus</taxon>
    </lineage>
</organism>
<evidence type="ECO:0000313" key="2">
    <source>
        <dbReference type="Proteomes" id="UP000640299"/>
    </source>
</evidence>
<sequence length="101" mass="11875">MHGLFNQIRLNLITIENAEHILFTPYIMNKLKKNNVSEEILSLVHEGTELEDLKSLNILSDEELSRLINETERLLKNYHDIEFNDKIYNNFVIDKDSTSNN</sequence>
<dbReference type="AlphaFoldDB" id="A0AB37HQ07"/>